<evidence type="ECO:0000256" key="3">
    <source>
        <dbReference type="ARBA" id="ARBA00022771"/>
    </source>
</evidence>
<keyword evidence="4" id="KW-0862">Zinc</keyword>
<dbReference type="Proteomes" id="UP000324897">
    <property type="component" value="Chromosome 1"/>
</dbReference>
<evidence type="ECO:0000256" key="1">
    <source>
        <dbReference type="ARBA" id="ARBA00022723"/>
    </source>
</evidence>
<feature type="domain" description="CCHC-type" evidence="6">
    <location>
        <begin position="226"/>
        <end position="241"/>
    </location>
</feature>
<feature type="domain" description="CCHC-type" evidence="6">
    <location>
        <begin position="188"/>
        <end position="203"/>
    </location>
</feature>
<dbReference type="Gene3D" id="4.10.60.10">
    <property type="entry name" value="Zinc finger, CCHC-type"/>
    <property type="match status" value="5"/>
</dbReference>
<protein>
    <recommendedName>
        <fullName evidence="6">CCHC-type domain-containing protein</fullName>
    </recommendedName>
</protein>
<name>A0A5J9V6J9_9POAL</name>
<proteinExistence type="predicted"/>
<dbReference type="InterPro" id="IPR036875">
    <property type="entry name" value="Znf_CCHC_sf"/>
</dbReference>
<dbReference type="PANTHER" id="PTHR47103">
    <property type="entry name" value="DNA-BINDING PROTEIN"/>
    <property type="match status" value="1"/>
</dbReference>
<evidence type="ECO:0000256" key="2">
    <source>
        <dbReference type="ARBA" id="ARBA00022737"/>
    </source>
</evidence>
<feature type="domain" description="CCHC-type" evidence="6">
    <location>
        <begin position="290"/>
        <end position="305"/>
    </location>
</feature>
<dbReference type="InterPro" id="IPR001878">
    <property type="entry name" value="Znf_CCHC"/>
</dbReference>
<dbReference type="GO" id="GO:0008270">
    <property type="term" value="F:zinc ion binding"/>
    <property type="evidence" value="ECO:0007669"/>
    <property type="project" value="UniProtKB-KW"/>
</dbReference>
<evidence type="ECO:0000256" key="4">
    <source>
        <dbReference type="ARBA" id="ARBA00022833"/>
    </source>
</evidence>
<feature type="domain" description="CCHC-type" evidence="6">
    <location>
        <begin position="360"/>
        <end position="373"/>
    </location>
</feature>
<dbReference type="EMBL" id="RWGY01000011">
    <property type="protein sequence ID" value="TVU31812.1"/>
    <property type="molecule type" value="Genomic_DNA"/>
</dbReference>
<feature type="domain" description="CCHC-type" evidence="6">
    <location>
        <begin position="245"/>
        <end position="258"/>
    </location>
</feature>
<feature type="domain" description="CCHC-type" evidence="6">
    <location>
        <begin position="271"/>
        <end position="286"/>
    </location>
</feature>
<evidence type="ECO:0000313" key="8">
    <source>
        <dbReference type="Proteomes" id="UP000324897"/>
    </source>
</evidence>
<dbReference type="AlphaFoldDB" id="A0A5J9V6J9"/>
<feature type="domain" description="CCHC-type" evidence="6">
    <location>
        <begin position="207"/>
        <end position="220"/>
    </location>
</feature>
<dbReference type="PANTHER" id="PTHR47103:SF8">
    <property type="entry name" value="DNA-BINDING PROTEIN"/>
    <property type="match status" value="1"/>
</dbReference>
<keyword evidence="2" id="KW-0677">Repeat</keyword>
<dbReference type="Pfam" id="PF00098">
    <property type="entry name" value="zf-CCHC"/>
    <property type="match status" value="8"/>
</dbReference>
<comment type="caution">
    <text evidence="7">The sequence shown here is derived from an EMBL/GenBank/DDBJ whole genome shotgun (WGS) entry which is preliminary data.</text>
</comment>
<reference evidence="7 8" key="1">
    <citation type="journal article" date="2019" name="Sci. Rep.">
        <title>A high-quality genome of Eragrostis curvula grass provides insights into Poaceae evolution and supports new strategies to enhance forage quality.</title>
        <authorList>
            <person name="Carballo J."/>
            <person name="Santos B.A.C.M."/>
            <person name="Zappacosta D."/>
            <person name="Garbus I."/>
            <person name="Selva J.P."/>
            <person name="Gallo C.A."/>
            <person name="Diaz A."/>
            <person name="Albertini E."/>
            <person name="Caccamo M."/>
            <person name="Echenique V."/>
        </authorList>
    </citation>
    <scope>NUCLEOTIDE SEQUENCE [LARGE SCALE GENOMIC DNA]</scope>
    <source>
        <strain evidence="8">cv. Victoria</strain>
        <tissue evidence="7">Leaf</tissue>
    </source>
</reference>
<feature type="non-terminal residue" evidence="7">
    <location>
        <position position="1"/>
    </location>
</feature>
<keyword evidence="3 5" id="KW-0863">Zinc-finger</keyword>
<evidence type="ECO:0000313" key="7">
    <source>
        <dbReference type="EMBL" id="TVU31812.1"/>
    </source>
</evidence>
<dbReference type="SUPFAM" id="SSF57756">
    <property type="entry name" value="Retrovirus zinc finger-like domains"/>
    <property type="match status" value="5"/>
</dbReference>
<keyword evidence="8" id="KW-1185">Reference proteome</keyword>
<gene>
    <name evidence="7" type="ORF">EJB05_23513</name>
</gene>
<dbReference type="SMART" id="SM00343">
    <property type="entry name" value="ZnF_C2HC"/>
    <property type="match status" value="9"/>
</dbReference>
<sequence>LHIGRTTITFILLDSPSLCRLLEQVAVVPFGVRTNPSGLHLSLPEPRPCRRAPCSSADLHGSNLTAAGRIRCRVIRSTPSAASLQGIRPPEASYIMSKGWWEVGCSATRKEGRTEGLWDLRVGDSVVWCCSLVGARSLENRVDDEQPQPQPAAEGSQDAYRTHFVPCCTVPEGQPPWSEQDRIPNDLCHNCKLPGHFARECPNVAVCHACGLPGHMAAECSFQDMCWNCKEPGHMANSCPNEGICRNCGKSGHIAKDCTAPRVLPGEVILCSNCYKPGHLREECTNEKACNNCRQSGHIARNCTNDPVCNLCNVAGHLARQCPKADTLMERGGPLPFRGGGAPYHGGSAPFRGSYSDVICRSCHQVGHMSRDCMAGALMMICHNCGGRGHMAYECPSGRLVDRFPPRRY</sequence>
<dbReference type="PROSITE" id="PS50158">
    <property type="entry name" value="ZF_CCHC"/>
    <property type="match status" value="9"/>
</dbReference>
<accession>A0A5J9V6J9</accession>
<organism evidence="7 8">
    <name type="scientific">Eragrostis curvula</name>
    <name type="common">weeping love grass</name>
    <dbReference type="NCBI Taxonomy" id="38414"/>
    <lineage>
        <taxon>Eukaryota</taxon>
        <taxon>Viridiplantae</taxon>
        <taxon>Streptophyta</taxon>
        <taxon>Embryophyta</taxon>
        <taxon>Tracheophyta</taxon>
        <taxon>Spermatophyta</taxon>
        <taxon>Magnoliopsida</taxon>
        <taxon>Liliopsida</taxon>
        <taxon>Poales</taxon>
        <taxon>Poaceae</taxon>
        <taxon>PACMAD clade</taxon>
        <taxon>Chloridoideae</taxon>
        <taxon>Eragrostideae</taxon>
        <taxon>Eragrostidinae</taxon>
        <taxon>Eragrostis</taxon>
    </lineage>
</organism>
<dbReference type="OrthoDB" id="3863715at2759"/>
<keyword evidence="1" id="KW-0479">Metal-binding</keyword>
<dbReference type="GO" id="GO:0003676">
    <property type="term" value="F:nucleic acid binding"/>
    <property type="evidence" value="ECO:0007669"/>
    <property type="project" value="InterPro"/>
</dbReference>
<evidence type="ECO:0000259" key="6">
    <source>
        <dbReference type="PROSITE" id="PS50158"/>
    </source>
</evidence>
<evidence type="ECO:0000256" key="5">
    <source>
        <dbReference type="PROSITE-ProRule" id="PRU00047"/>
    </source>
</evidence>
<feature type="domain" description="CCHC-type" evidence="6">
    <location>
        <begin position="309"/>
        <end position="324"/>
    </location>
</feature>
<feature type="domain" description="CCHC-type" evidence="6">
    <location>
        <begin position="382"/>
        <end position="397"/>
    </location>
</feature>